<reference evidence="2" key="3">
    <citation type="submission" date="2015-04" db="UniProtKB">
        <authorList>
            <consortium name="EnsemblPlants"/>
        </authorList>
    </citation>
    <scope>IDENTIFICATION</scope>
</reference>
<feature type="compositionally biased region" description="Basic and acidic residues" evidence="1">
    <location>
        <begin position="47"/>
        <end position="62"/>
    </location>
</feature>
<feature type="region of interest" description="Disordered" evidence="1">
    <location>
        <begin position="44"/>
        <end position="67"/>
    </location>
</feature>
<dbReference type="EnsemblPlants" id="LPERR02G31620.1">
    <property type="protein sequence ID" value="LPERR02G31620.1"/>
    <property type="gene ID" value="LPERR02G31620"/>
</dbReference>
<keyword evidence="3" id="KW-1185">Reference proteome</keyword>
<reference evidence="3" key="2">
    <citation type="submission" date="2013-12" db="EMBL/GenBank/DDBJ databases">
        <authorList>
            <person name="Yu Y."/>
            <person name="Lee S."/>
            <person name="de Baynast K."/>
            <person name="Wissotski M."/>
            <person name="Liu L."/>
            <person name="Talag J."/>
            <person name="Goicoechea J."/>
            <person name="Angelova A."/>
            <person name="Jetty R."/>
            <person name="Kudrna D."/>
            <person name="Golser W."/>
            <person name="Rivera L."/>
            <person name="Zhang J."/>
            <person name="Wing R."/>
        </authorList>
    </citation>
    <scope>NUCLEOTIDE SEQUENCE</scope>
</reference>
<organism evidence="2 3">
    <name type="scientific">Leersia perrieri</name>
    <dbReference type="NCBI Taxonomy" id="77586"/>
    <lineage>
        <taxon>Eukaryota</taxon>
        <taxon>Viridiplantae</taxon>
        <taxon>Streptophyta</taxon>
        <taxon>Embryophyta</taxon>
        <taxon>Tracheophyta</taxon>
        <taxon>Spermatophyta</taxon>
        <taxon>Magnoliopsida</taxon>
        <taxon>Liliopsida</taxon>
        <taxon>Poales</taxon>
        <taxon>Poaceae</taxon>
        <taxon>BOP clade</taxon>
        <taxon>Oryzoideae</taxon>
        <taxon>Oryzeae</taxon>
        <taxon>Oryzinae</taxon>
        <taxon>Leersia</taxon>
    </lineage>
</organism>
<dbReference type="HOGENOM" id="CLU_1984791_0_0_1"/>
<evidence type="ECO:0000313" key="2">
    <source>
        <dbReference type="EnsemblPlants" id="LPERR02G31620.1"/>
    </source>
</evidence>
<sequence length="126" mass="14176">MRCCRLDWVGLLTLSWAGLYWATLVAEEHISLPLQYDRSSFPWKKKKETEEKKKQCKKRETDWGGDGGENWWGGRLHADTVWCGCRGDAPVTTVSELPLPPQAGSCCEPPVLNSNFAACLLPLPTR</sequence>
<reference evidence="2 3" key="1">
    <citation type="submission" date="2012-08" db="EMBL/GenBank/DDBJ databases">
        <title>Oryza genome evolution.</title>
        <authorList>
            <person name="Wing R.A."/>
        </authorList>
    </citation>
    <scope>NUCLEOTIDE SEQUENCE</scope>
</reference>
<proteinExistence type="predicted"/>
<dbReference type="Proteomes" id="UP000032180">
    <property type="component" value="Chromosome 2"/>
</dbReference>
<dbReference type="AlphaFoldDB" id="A0A0D9VN00"/>
<evidence type="ECO:0000256" key="1">
    <source>
        <dbReference type="SAM" id="MobiDB-lite"/>
    </source>
</evidence>
<accession>A0A0D9VN00</accession>
<evidence type="ECO:0000313" key="3">
    <source>
        <dbReference type="Proteomes" id="UP000032180"/>
    </source>
</evidence>
<name>A0A0D9VN00_9ORYZ</name>
<protein>
    <submittedName>
        <fullName evidence="2">Uncharacterized protein</fullName>
    </submittedName>
</protein>
<dbReference type="Gramene" id="LPERR02G31620.1">
    <property type="protein sequence ID" value="LPERR02G31620.1"/>
    <property type="gene ID" value="LPERR02G31620"/>
</dbReference>